<reference evidence="2 3" key="1">
    <citation type="submission" date="2019-07" db="EMBL/GenBank/DDBJ databases">
        <title>Whole genome shotgun sequence of Aeromicrobium flavum NBRC 107625.</title>
        <authorList>
            <person name="Hosoyama A."/>
            <person name="Uohara A."/>
            <person name="Ohji S."/>
            <person name="Ichikawa N."/>
        </authorList>
    </citation>
    <scope>NUCLEOTIDE SEQUENCE [LARGE SCALE GENOMIC DNA]</scope>
    <source>
        <strain evidence="2 3">NBRC 107625</strain>
    </source>
</reference>
<evidence type="ECO:0000256" key="1">
    <source>
        <dbReference type="SAM" id="Phobius"/>
    </source>
</evidence>
<gene>
    <name evidence="2" type="ORF">AFL01nite_20260</name>
</gene>
<feature type="transmembrane region" description="Helical" evidence="1">
    <location>
        <begin position="202"/>
        <end position="227"/>
    </location>
</feature>
<evidence type="ECO:0000313" key="3">
    <source>
        <dbReference type="Proteomes" id="UP000321769"/>
    </source>
</evidence>
<sequence length="238" mass="24831">MTWGRAAIDDAHRLAVASCVGAGLGLLVGGVGGRLFMGLLAGLNREDHGVITSDGFPMGEFTVSGTLVLLTTGTVLGVLGAGIYVALRSLTLGPSWFRRACVVVGGTVMVGAFLVHEDGPDFTLLEPTWAAIALALSVPALFLLAMAPLVDRAVRDGAWLMRSRVAWAGLAPWVFPLFPFVPLFVAGWLLARVVPARAAGPWLARAALVVLFVAGAANLVAEIVAIYDTVGRGRYLLG</sequence>
<feature type="transmembrane region" description="Helical" evidence="1">
    <location>
        <begin position="61"/>
        <end position="87"/>
    </location>
</feature>
<keyword evidence="1" id="KW-1133">Transmembrane helix</keyword>
<feature type="transmembrane region" description="Helical" evidence="1">
    <location>
        <begin position="170"/>
        <end position="190"/>
    </location>
</feature>
<dbReference type="EMBL" id="BJZQ01000009">
    <property type="protein sequence ID" value="GEO89699.1"/>
    <property type="molecule type" value="Genomic_DNA"/>
</dbReference>
<feature type="transmembrane region" description="Helical" evidence="1">
    <location>
        <begin position="96"/>
        <end position="116"/>
    </location>
</feature>
<comment type="caution">
    <text evidence="2">The sequence shown here is derived from an EMBL/GenBank/DDBJ whole genome shotgun (WGS) entry which is preliminary data.</text>
</comment>
<dbReference type="RefSeq" id="WP_186813898.1">
    <property type="nucleotide sequence ID" value="NZ_BAAAYQ010000001.1"/>
</dbReference>
<organism evidence="2 3">
    <name type="scientific">Aeromicrobium flavum</name>
    <dbReference type="NCBI Taxonomy" id="416568"/>
    <lineage>
        <taxon>Bacteria</taxon>
        <taxon>Bacillati</taxon>
        <taxon>Actinomycetota</taxon>
        <taxon>Actinomycetes</taxon>
        <taxon>Propionibacteriales</taxon>
        <taxon>Nocardioidaceae</taxon>
        <taxon>Aeromicrobium</taxon>
    </lineage>
</organism>
<keyword evidence="1" id="KW-0812">Transmembrane</keyword>
<feature type="transmembrane region" description="Helical" evidence="1">
    <location>
        <begin position="128"/>
        <end position="150"/>
    </location>
</feature>
<feature type="transmembrane region" description="Helical" evidence="1">
    <location>
        <begin position="14"/>
        <end position="41"/>
    </location>
</feature>
<dbReference type="AlphaFoldDB" id="A0A512HW80"/>
<name>A0A512HW80_9ACTN</name>
<dbReference type="Proteomes" id="UP000321769">
    <property type="component" value="Unassembled WGS sequence"/>
</dbReference>
<accession>A0A512HW80</accession>
<proteinExistence type="predicted"/>
<evidence type="ECO:0000313" key="2">
    <source>
        <dbReference type="EMBL" id="GEO89699.1"/>
    </source>
</evidence>
<protein>
    <submittedName>
        <fullName evidence="2">Uncharacterized protein</fullName>
    </submittedName>
</protein>
<keyword evidence="3" id="KW-1185">Reference proteome</keyword>
<keyword evidence="1" id="KW-0472">Membrane</keyword>